<dbReference type="AlphaFoldDB" id="A0A1B0ANM4"/>
<keyword evidence="2" id="KW-1185">Reference proteome</keyword>
<reference evidence="2" key="1">
    <citation type="submission" date="2015-01" db="EMBL/GenBank/DDBJ databases">
        <authorList>
            <person name="Aksoy S."/>
            <person name="Warren W."/>
            <person name="Wilson R.K."/>
        </authorList>
    </citation>
    <scope>NUCLEOTIDE SEQUENCE [LARGE SCALE GENOMIC DNA]</scope>
    <source>
        <strain evidence="2">IAEA</strain>
    </source>
</reference>
<dbReference type="EMBL" id="JXJN01000895">
    <property type="status" value="NOT_ANNOTATED_CDS"/>
    <property type="molecule type" value="Genomic_DNA"/>
</dbReference>
<name>A0A1B0ANM4_9MUSC</name>
<dbReference type="EnsemblMetazoa" id="GPPI003089-RA">
    <property type="protein sequence ID" value="GPPI003089-PA"/>
    <property type="gene ID" value="GPPI003089"/>
</dbReference>
<accession>A0A1B0ANM4</accession>
<sequence>MYSNIFDQIAYPDLYLCQISISLVANNIISSIESNQYRRSREECKSSYFTVYFISHVTAYFMELCQIKVMGDCSLLCARIKPRPKPKPNYDRLSPMFGTQSTSNSNPSSHTIIHISFRMQ</sequence>
<evidence type="ECO:0000313" key="2">
    <source>
        <dbReference type="Proteomes" id="UP000092460"/>
    </source>
</evidence>
<reference evidence="1" key="2">
    <citation type="submission" date="2020-05" db="UniProtKB">
        <authorList>
            <consortium name="EnsemblMetazoa"/>
        </authorList>
    </citation>
    <scope>IDENTIFICATION</scope>
    <source>
        <strain evidence="1">IAEA</strain>
    </source>
</reference>
<dbReference type="VEuPathDB" id="VectorBase:GPPI003089"/>
<dbReference type="EMBL" id="JXJN01000894">
    <property type="status" value="NOT_ANNOTATED_CDS"/>
    <property type="molecule type" value="Genomic_DNA"/>
</dbReference>
<evidence type="ECO:0000313" key="1">
    <source>
        <dbReference type="EnsemblMetazoa" id="GPPI003089-PA"/>
    </source>
</evidence>
<dbReference type="Proteomes" id="UP000092460">
    <property type="component" value="Unassembled WGS sequence"/>
</dbReference>
<protein>
    <submittedName>
        <fullName evidence="1">Uncharacterized protein</fullName>
    </submittedName>
</protein>
<organism evidence="1 2">
    <name type="scientific">Glossina palpalis gambiensis</name>
    <dbReference type="NCBI Taxonomy" id="67801"/>
    <lineage>
        <taxon>Eukaryota</taxon>
        <taxon>Metazoa</taxon>
        <taxon>Ecdysozoa</taxon>
        <taxon>Arthropoda</taxon>
        <taxon>Hexapoda</taxon>
        <taxon>Insecta</taxon>
        <taxon>Pterygota</taxon>
        <taxon>Neoptera</taxon>
        <taxon>Endopterygota</taxon>
        <taxon>Diptera</taxon>
        <taxon>Brachycera</taxon>
        <taxon>Muscomorpha</taxon>
        <taxon>Hippoboscoidea</taxon>
        <taxon>Glossinidae</taxon>
        <taxon>Glossina</taxon>
    </lineage>
</organism>
<proteinExistence type="predicted"/>